<keyword evidence="2" id="KW-1185">Reference proteome</keyword>
<evidence type="ECO:0000313" key="1">
    <source>
        <dbReference type="EMBL" id="KAK4306835.1"/>
    </source>
</evidence>
<dbReference type="Proteomes" id="UP001292094">
    <property type="component" value="Unassembled WGS sequence"/>
</dbReference>
<reference evidence="1" key="1">
    <citation type="submission" date="2023-11" db="EMBL/GenBank/DDBJ databases">
        <title>Genome assemblies of two species of porcelain crab, Petrolisthes cinctipes and Petrolisthes manimaculis (Anomura: Porcellanidae).</title>
        <authorList>
            <person name="Angst P."/>
        </authorList>
    </citation>
    <scope>NUCLEOTIDE SEQUENCE</scope>
    <source>
        <strain evidence="1">PB745_02</strain>
        <tissue evidence="1">Gill</tissue>
    </source>
</reference>
<proteinExistence type="predicted"/>
<dbReference type="EMBL" id="JAWZYT010002084">
    <property type="protein sequence ID" value="KAK4306835.1"/>
    <property type="molecule type" value="Genomic_DNA"/>
</dbReference>
<sequence length="140" mass="15678">MSEVVKVVIAVATPVGVTHTHRAGHMYTDSISNTATTTTTTTTTTTIIATTTTIIATTTTTNIVSAITTTVKEAYQSGHTFLTRRDRRCDHNKEETLRETNKEWRYKFTKSSEQQEATDTAWREPDHKYTVYKAQAGNMD</sequence>
<protein>
    <submittedName>
        <fullName evidence="1">Uncharacterized protein</fullName>
    </submittedName>
</protein>
<gene>
    <name evidence="1" type="ORF">Pmani_021384</name>
</gene>
<comment type="caution">
    <text evidence="1">The sequence shown here is derived from an EMBL/GenBank/DDBJ whole genome shotgun (WGS) entry which is preliminary data.</text>
</comment>
<accession>A0AAE1PGK7</accession>
<organism evidence="1 2">
    <name type="scientific">Petrolisthes manimaculis</name>
    <dbReference type="NCBI Taxonomy" id="1843537"/>
    <lineage>
        <taxon>Eukaryota</taxon>
        <taxon>Metazoa</taxon>
        <taxon>Ecdysozoa</taxon>
        <taxon>Arthropoda</taxon>
        <taxon>Crustacea</taxon>
        <taxon>Multicrustacea</taxon>
        <taxon>Malacostraca</taxon>
        <taxon>Eumalacostraca</taxon>
        <taxon>Eucarida</taxon>
        <taxon>Decapoda</taxon>
        <taxon>Pleocyemata</taxon>
        <taxon>Anomura</taxon>
        <taxon>Galatheoidea</taxon>
        <taxon>Porcellanidae</taxon>
        <taxon>Petrolisthes</taxon>
    </lineage>
</organism>
<evidence type="ECO:0000313" key="2">
    <source>
        <dbReference type="Proteomes" id="UP001292094"/>
    </source>
</evidence>
<name>A0AAE1PGK7_9EUCA</name>
<dbReference type="AlphaFoldDB" id="A0AAE1PGK7"/>